<name>A0AAV2ICI0_LYMST</name>
<feature type="region of interest" description="Disordered" evidence="1">
    <location>
        <begin position="241"/>
        <end position="263"/>
    </location>
</feature>
<keyword evidence="2" id="KW-0472">Membrane</keyword>
<keyword evidence="3" id="KW-0732">Signal</keyword>
<keyword evidence="2" id="KW-1133">Transmembrane helix</keyword>
<evidence type="ECO:0000313" key="5">
    <source>
        <dbReference type="Proteomes" id="UP001497497"/>
    </source>
</evidence>
<feature type="compositionally biased region" description="Basic and acidic residues" evidence="1">
    <location>
        <begin position="247"/>
        <end position="257"/>
    </location>
</feature>
<feature type="region of interest" description="Disordered" evidence="1">
    <location>
        <begin position="412"/>
        <end position="443"/>
    </location>
</feature>
<evidence type="ECO:0000256" key="3">
    <source>
        <dbReference type="SAM" id="SignalP"/>
    </source>
</evidence>
<gene>
    <name evidence="4" type="ORF">GSLYS_00017897001</name>
</gene>
<dbReference type="Proteomes" id="UP001497497">
    <property type="component" value="Unassembled WGS sequence"/>
</dbReference>
<feature type="compositionally biased region" description="Polar residues" evidence="1">
    <location>
        <begin position="331"/>
        <end position="340"/>
    </location>
</feature>
<evidence type="ECO:0000256" key="2">
    <source>
        <dbReference type="SAM" id="Phobius"/>
    </source>
</evidence>
<sequence>MSQRNLVLFFTAVLLIHIILRVGAALSMDDFVKINCPEKQPFKCAPDANCCFGSEFCYRGDCLTCFPPNVQKDGLLAWCRSIGQYNTSAMKSPMCRLACQDIFNSTELASVDEVSCTKEKPFKCAPAGACCRGSEFCDGGQCQTCFPSNVQKDGLLAWCRSIGQYNMSAMRSPMCRLACQDIFNSTELASVDDNVRPNTAAPGVDISSVETVKALCIAILVFVLIGIVLVLYDVIRKKRSANSGDSQNKDRSGRGDTDQSPPNACSEFECCNVIRNRASQLTALLRRTRRSTEAPTETTPLAPIISPPLEPGPGAGRELSTINGENGALGSPNSLNTPSGVTRPLLENASTAHGGAPAGAKSALELNASLGENFSVAMPPGQNESQSPADSGVPVAKHARNDNSSLITRSVDSLAESPASPSNVDQEEANDEREPLFTPLTENPDFTETVDKKEQKAFKQFKQGYQDNYKKVTAKVSRRYFLVLNRHPLTRENQMRIVVFKKTSFSYVYRSTTGS</sequence>
<organism evidence="4 5">
    <name type="scientific">Lymnaea stagnalis</name>
    <name type="common">Great pond snail</name>
    <name type="synonym">Helix stagnalis</name>
    <dbReference type="NCBI Taxonomy" id="6523"/>
    <lineage>
        <taxon>Eukaryota</taxon>
        <taxon>Metazoa</taxon>
        <taxon>Spiralia</taxon>
        <taxon>Lophotrochozoa</taxon>
        <taxon>Mollusca</taxon>
        <taxon>Gastropoda</taxon>
        <taxon>Heterobranchia</taxon>
        <taxon>Euthyneura</taxon>
        <taxon>Panpulmonata</taxon>
        <taxon>Hygrophila</taxon>
        <taxon>Lymnaeoidea</taxon>
        <taxon>Lymnaeidae</taxon>
        <taxon>Lymnaea</taxon>
    </lineage>
</organism>
<feature type="transmembrane region" description="Helical" evidence="2">
    <location>
        <begin position="212"/>
        <end position="232"/>
    </location>
</feature>
<reference evidence="4 5" key="1">
    <citation type="submission" date="2024-04" db="EMBL/GenBank/DDBJ databases">
        <authorList>
            <consortium name="Genoscope - CEA"/>
            <person name="William W."/>
        </authorList>
    </citation>
    <scope>NUCLEOTIDE SEQUENCE [LARGE SCALE GENOMIC DNA]</scope>
</reference>
<protein>
    <submittedName>
        <fullName evidence="4">Uncharacterized protein</fullName>
    </submittedName>
</protein>
<feature type="compositionally biased region" description="Low complexity" evidence="1">
    <location>
        <begin position="293"/>
        <end position="303"/>
    </location>
</feature>
<keyword evidence="2" id="KW-0812">Transmembrane</keyword>
<feature type="region of interest" description="Disordered" evidence="1">
    <location>
        <begin position="287"/>
        <end position="358"/>
    </location>
</feature>
<comment type="caution">
    <text evidence="4">The sequence shown here is derived from an EMBL/GenBank/DDBJ whole genome shotgun (WGS) entry which is preliminary data.</text>
</comment>
<feature type="region of interest" description="Disordered" evidence="1">
    <location>
        <begin position="374"/>
        <end position="397"/>
    </location>
</feature>
<evidence type="ECO:0000256" key="1">
    <source>
        <dbReference type="SAM" id="MobiDB-lite"/>
    </source>
</evidence>
<evidence type="ECO:0000313" key="4">
    <source>
        <dbReference type="EMBL" id="CAL1544384.1"/>
    </source>
</evidence>
<accession>A0AAV2ICI0</accession>
<feature type="chain" id="PRO_5043920659" evidence="3">
    <location>
        <begin position="26"/>
        <end position="515"/>
    </location>
</feature>
<keyword evidence="5" id="KW-1185">Reference proteome</keyword>
<dbReference type="EMBL" id="CAXITT010000618">
    <property type="protein sequence ID" value="CAL1544384.1"/>
    <property type="molecule type" value="Genomic_DNA"/>
</dbReference>
<proteinExistence type="predicted"/>
<dbReference type="AlphaFoldDB" id="A0AAV2ICI0"/>
<feature type="signal peptide" evidence="3">
    <location>
        <begin position="1"/>
        <end position="25"/>
    </location>
</feature>